<evidence type="ECO:0000256" key="10">
    <source>
        <dbReference type="ARBA" id="ARBA00023160"/>
    </source>
</evidence>
<dbReference type="GeneID" id="14877574"/>
<comment type="subcellular location">
    <subcellularLocation>
        <location evidence="1">Mitochondrion</location>
    </subcellularLocation>
</comment>
<dbReference type="CDD" id="cd08290">
    <property type="entry name" value="ETR"/>
    <property type="match status" value="1"/>
</dbReference>
<evidence type="ECO:0000256" key="8">
    <source>
        <dbReference type="ARBA" id="ARBA00023098"/>
    </source>
</evidence>
<feature type="domain" description="Enoyl reductase (ER)" evidence="13">
    <location>
        <begin position="47"/>
        <end position="368"/>
    </location>
</feature>
<evidence type="ECO:0000256" key="5">
    <source>
        <dbReference type="ARBA" id="ARBA00022857"/>
    </source>
</evidence>
<keyword evidence="8" id="KW-0443">Lipid metabolism</keyword>
<evidence type="ECO:0000256" key="9">
    <source>
        <dbReference type="ARBA" id="ARBA00023128"/>
    </source>
</evidence>
<evidence type="ECO:0000256" key="2">
    <source>
        <dbReference type="ARBA" id="ARBA00010371"/>
    </source>
</evidence>
<dbReference type="SUPFAM" id="SSF51735">
    <property type="entry name" value="NAD(P)-binding Rossmann-fold domains"/>
    <property type="match status" value="1"/>
</dbReference>
<dbReference type="EMBL" id="GL883006">
    <property type="protein sequence ID" value="EGG24996.1"/>
    <property type="molecule type" value="Genomic_DNA"/>
</dbReference>
<dbReference type="InterPro" id="IPR013149">
    <property type="entry name" value="ADH-like_C"/>
</dbReference>
<gene>
    <name evidence="14" type="primary">mecr</name>
    <name evidence="14" type="ORF">DFA_03242</name>
</gene>
<dbReference type="OMA" id="YGYTQSK"/>
<protein>
    <recommendedName>
        <fullName evidence="11">enoyl-[acyl-carrier-protein] reductase</fullName>
        <ecNumber evidence="11">1.3.1.104</ecNumber>
    </recommendedName>
</protein>
<dbReference type="InterPro" id="IPR011032">
    <property type="entry name" value="GroES-like_sf"/>
</dbReference>
<dbReference type="GO" id="GO:0005739">
    <property type="term" value="C:mitochondrion"/>
    <property type="evidence" value="ECO:0007669"/>
    <property type="project" value="UniProtKB-SubCell"/>
</dbReference>
<keyword evidence="5" id="KW-0521">NADP</keyword>
<keyword evidence="7" id="KW-0560">Oxidoreductase</keyword>
<evidence type="ECO:0000313" key="14">
    <source>
        <dbReference type="EMBL" id="EGG24996.1"/>
    </source>
</evidence>
<comment type="similarity">
    <text evidence="2">Belongs to the zinc-containing alcohol dehydrogenase family. Quinone oxidoreductase subfamily.</text>
</comment>
<dbReference type="OrthoDB" id="7482721at2759"/>
<dbReference type="SMART" id="SM00829">
    <property type="entry name" value="PKS_ER"/>
    <property type="match status" value="1"/>
</dbReference>
<organism evidence="14 15">
    <name type="scientific">Cavenderia fasciculata</name>
    <name type="common">Slime mold</name>
    <name type="synonym">Dictyostelium fasciculatum</name>
    <dbReference type="NCBI Taxonomy" id="261658"/>
    <lineage>
        <taxon>Eukaryota</taxon>
        <taxon>Amoebozoa</taxon>
        <taxon>Evosea</taxon>
        <taxon>Eumycetozoa</taxon>
        <taxon>Dictyostelia</taxon>
        <taxon>Acytosteliales</taxon>
        <taxon>Cavenderiaceae</taxon>
        <taxon>Cavenderia</taxon>
    </lineage>
</organism>
<dbReference type="Pfam" id="PF08240">
    <property type="entry name" value="ADH_N"/>
    <property type="match status" value="1"/>
</dbReference>
<dbReference type="GO" id="GO:0006633">
    <property type="term" value="P:fatty acid biosynthetic process"/>
    <property type="evidence" value="ECO:0007669"/>
    <property type="project" value="UniProtKB-KW"/>
</dbReference>
<dbReference type="RefSeq" id="XP_004362847.1">
    <property type="nucleotide sequence ID" value="XM_004362790.1"/>
</dbReference>
<evidence type="ECO:0000256" key="4">
    <source>
        <dbReference type="ARBA" id="ARBA00022832"/>
    </source>
</evidence>
<keyword evidence="15" id="KW-1185">Reference proteome</keyword>
<reference evidence="15" key="1">
    <citation type="journal article" date="2011" name="Genome Res.">
        <title>Phylogeny-wide analysis of social amoeba genomes highlights ancient origins for complex intercellular communication.</title>
        <authorList>
            <person name="Heidel A.J."/>
            <person name="Lawal H.M."/>
            <person name="Felder M."/>
            <person name="Schilde C."/>
            <person name="Helps N.R."/>
            <person name="Tunggal B."/>
            <person name="Rivero F."/>
            <person name="John U."/>
            <person name="Schleicher M."/>
            <person name="Eichinger L."/>
            <person name="Platzer M."/>
            <person name="Noegel A.A."/>
            <person name="Schaap P."/>
            <person name="Gloeckner G."/>
        </authorList>
    </citation>
    <scope>NUCLEOTIDE SEQUENCE [LARGE SCALE GENOMIC DNA]</scope>
    <source>
        <strain evidence="15">SH3</strain>
    </source>
</reference>
<keyword evidence="6" id="KW-0809">Transit peptide</keyword>
<keyword evidence="10" id="KW-0275">Fatty acid biosynthesis</keyword>
<dbReference type="InterPro" id="IPR036291">
    <property type="entry name" value="NAD(P)-bd_dom_sf"/>
</dbReference>
<proteinExistence type="inferred from homology"/>
<dbReference type="AlphaFoldDB" id="F4PH12"/>
<dbReference type="KEGG" id="dfa:DFA_03242"/>
<dbReference type="EC" id="1.3.1.104" evidence="11"/>
<evidence type="ECO:0000313" key="15">
    <source>
        <dbReference type="Proteomes" id="UP000007797"/>
    </source>
</evidence>
<dbReference type="SUPFAM" id="SSF50129">
    <property type="entry name" value="GroES-like"/>
    <property type="match status" value="1"/>
</dbReference>
<evidence type="ECO:0000256" key="3">
    <source>
        <dbReference type="ARBA" id="ARBA00022516"/>
    </source>
</evidence>
<name>F4PH12_CACFS</name>
<dbReference type="Proteomes" id="UP000007797">
    <property type="component" value="Unassembled WGS sequence"/>
</dbReference>
<dbReference type="InterPro" id="IPR020843">
    <property type="entry name" value="ER"/>
</dbReference>
<evidence type="ECO:0000259" key="13">
    <source>
        <dbReference type="SMART" id="SM00829"/>
    </source>
</evidence>
<dbReference type="PANTHER" id="PTHR43981">
    <property type="entry name" value="ENOYL-[ACYL-CARRIER-PROTEIN] REDUCTASE, MITOCHONDRIAL"/>
    <property type="match status" value="1"/>
</dbReference>
<evidence type="ECO:0000256" key="12">
    <source>
        <dbReference type="ARBA" id="ARBA00048843"/>
    </source>
</evidence>
<sequence length="379" mass="42155">MRWSVRDTLVEVCRHNMLSTTKFLTRVSSFTYRQFATATVVKFNGTGRPEEVYKVEKENVADNVSANEVLVEMIHAPIHPVDINLAEGTYGVKAKTNSVAGSEGVGIVKKVGTSVQGLKPNDYVVPILSSSVAGTWRTQGVFSEKQLYKVPADIPTEYLSAVTINPCTAYRLLEDFAKLKAGDVVIQNGASSMVGLSVIQMCKARGIKTINIIRRSSDYDETVDRLKKLGGDIVVSEEYVRTPEYARLVADLPRPRLALNAVGGDSATELARNVADGGALVTYGGMSRRPVTVPTAHLIFRNVSVHGFWLTRWVEQHSQAEISAMYEHIFGLIRDKKLKLWLEKHKFSDFNNALLRSQEPGKGRKIILDLQFRKTEKRN</sequence>
<evidence type="ECO:0000256" key="1">
    <source>
        <dbReference type="ARBA" id="ARBA00004173"/>
    </source>
</evidence>
<keyword evidence="9" id="KW-0496">Mitochondrion</keyword>
<dbReference type="GO" id="GO:0141148">
    <property type="term" value="F:enoyl-[acyl-carrier-protein] reductase (NADPH) activity"/>
    <property type="evidence" value="ECO:0007669"/>
    <property type="project" value="UniProtKB-EC"/>
</dbReference>
<evidence type="ECO:0000256" key="11">
    <source>
        <dbReference type="ARBA" id="ARBA00038963"/>
    </source>
</evidence>
<comment type="catalytic activity">
    <reaction evidence="12">
        <text>a 2,3-saturated acyl-[ACP] + NADP(+) = a (2E)-enoyl-[ACP] + NADPH + H(+)</text>
        <dbReference type="Rhea" id="RHEA:22564"/>
        <dbReference type="Rhea" id="RHEA-COMP:9925"/>
        <dbReference type="Rhea" id="RHEA-COMP:9926"/>
        <dbReference type="ChEBI" id="CHEBI:15378"/>
        <dbReference type="ChEBI" id="CHEBI:57783"/>
        <dbReference type="ChEBI" id="CHEBI:58349"/>
        <dbReference type="ChEBI" id="CHEBI:78784"/>
        <dbReference type="ChEBI" id="CHEBI:78785"/>
        <dbReference type="EC" id="1.3.1.104"/>
    </reaction>
</comment>
<dbReference type="Pfam" id="PF00107">
    <property type="entry name" value="ADH_zinc_N"/>
    <property type="match status" value="1"/>
</dbReference>
<dbReference type="InterPro" id="IPR013154">
    <property type="entry name" value="ADH-like_N"/>
</dbReference>
<evidence type="ECO:0000256" key="7">
    <source>
        <dbReference type="ARBA" id="ARBA00023002"/>
    </source>
</evidence>
<dbReference type="FunFam" id="3.40.50.720:FF:000112">
    <property type="entry name" value="Enoyl-[acyl-carrier-protein] reductase 1, mitochondrial"/>
    <property type="match status" value="1"/>
</dbReference>
<dbReference type="Gene3D" id="3.90.180.10">
    <property type="entry name" value="Medium-chain alcohol dehydrogenases, catalytic domain"/>
    <property type="match status" value="1"/>
</dbReference>
<keyword evidence="3" id="KW-0444">Lipid biosynthesis</keyword>
<dbReference type="STRING" id="1054147.F4PH12"/>
<dbReference type="InterPro" id="IPR051034">
    <property type="entry name" value="Mito_Enoyl-ACP_Reductase"/>
</dbReference>
<dbReference type="PANTHER" id="PTHR43981:SF2">
    <property type="entry name" value="ENOYL-[ACYL-CARRIER-PROTEIN] REDUCTASE, MITOCHONDRIAL"/>
    <property type="match status" value="1"/>
</dbReference>
<accession>F4PH12</accession>
<keyword evidence="4" id="KW-0276">Fatty acid metabolism</keyword>
<evidence type="ECO:0000256" key="6">
    <source>
        <dbReference type="ARBA" id="ARBA00022946"/>
    </source>
</evidence>
<dbReference type="Gene3D" id="3.40.50.720">
    <property type="entry name" value="NAD(P)-binding Rossmann-like Domain"/>
    <property type="match status" value="1"/>
</dbReference>